<evidence type="ECO:0000256" key="2">
    <source>
        <dbReference type="SAM" id="MobiDB-lite"/>
    </source>
</evidence>
<dbReference type="InterPro" id="IPR039777">
    <property type="entry name" value="IFRD"/>
</dbReference>
<evidence type="ECO:0000256" key="1">
    <source>
        <dbReference type="ARBA" id="ARBA00008828"/>
    </source>
</evidence>
<dbReference type="AlphaFoldDB" id="A0AAV5QW47"/>
<evidence type="ECO:0000313" key="5">
    <source>
        <dbReference type="Proteomes" id="UP001360560"/>
    </source>
</evidence>
<dbReference type="EMBL" id="BTFZ01000020">
    <property type="protein sequence ID" value="GMM38936.1"/>
    <property type="molecule type" value="Genomic_DNA"/>
</dbReference>
<organism evidence="4 5">
    <name type="scientific">Saccharomycopsis crataegensis</name>
    <dbReference type="NCBI Taxonomy" id="43959"/>
    <lineage>
        <taxon>Eukaryota</taxon>
        <taxon>Fungi</taxon>
        <taxon>Dikarya</taxon>
        <taxon>Ascomycota</taxon>
        <taxon>Saccharomycotina</taxon>
        <taxon>Saccharomycetes</taxon>
        <taxon>Saccharomycopsidaceae</taxon>
        <taxon>Saccharomycopsis</taxon>
    </lineage>
</organism>
<dbReference type="SUPFAM" id="SSF48371">
    <property type="entry name" value="ARM repeat"/>
    <property type="match status" value="1"/>
</dbReference>
<dbReference type="PANTHER" id="PTHR12354:SF1">
    <property type="entry name" value="INTERFERON-RELATED DEVELOPMENTAL REGULATOR 1"/>
    <property type="match status" value="1"/>
</dbReference>
<dbReference type="InterPro" id="IPR016024">
    <property type="entry name" value="ARM-type_fold"/>
</dbReference>
<sequence length="460" mass="51693">MPSFKSSTMDTLVCPTDEIYTFIPDKFHPTASSNKGLDTKSGDADSTTDKAPLSSNSVSDLIQPLVYSRTQISTESRENLLYHIFLHSSLNKSNSGEITETDIDVLLKCLKEQPFGTEGFFTFKSLVAICISYMEDYGSPIFSALSEFIKKNIKDVENVPATIRSYLIIGYFTMFLALNEGSHVSGIEEEIGYWLSNLDEASTNLTNDAEEAKVMVGIINGIGILVSLVNDFVERNEVIEDLIPSLIFYLSDESPRISIPAGALVAQCYQSYTFDDSHNDEDGDADEDVPYFDNDEIIDILAEKTKYSSKKISKEDKKQLHVAFRDMLKTVTNNVSQNARDDFKISEESEPLLAEIYLTRPYSKLQIRMKDWGFISRLDHMRWAFGSGLGSAVLANDSELLSMFRQKKTSSSSNAKFDVDDSISELPVKIKNLEVSTDQKKRDIAINKARFKKTQSQNEY</sequence>
<protein>
    <recommendedName>
        <fullName evidence="3">Interferon-related developmental regulator N-terminal domain-containing protein</fullName>
    </recommendedName>
</protein>
<keyword evidence="5" id="KW-1185">Reference proteome</keyword>
<comment type="similarity">
    <text evidence="1">Belongs to the IFRD family.</text>
</comment>
<proteinExistence type="inferred from homology"/>
<feature type="region of interest" description="Disordered" evidence="2">
    <location>
        <begin position="32"/>
        <end position="55"/>
    </location>
</feature>
<name>A0AAV5QW47_9ASCO</name>
<reference evidence="4 5" key="1">
    <citation type="journal article" date="2023" name="Elife">
        <title>Identification of key yeast species and microbe-microbe interactions impacting larval growth of Drosophila in the wild.</title>
        <authorList>
            <person name="Mure A."/>
            <person name="Sugiura Y."/>
            <person name="Maeda R."/>
            <person name="Honda K."/>
            <person name="Sakurai N."/>
            <person name="Takahashi Y."/>
            <person name="Watada M."/>
            <person name="Katoh T."/>
            <person name="Gotoh A."/>
            <person name="Gotoh Y."/>
            <person name="Taniguchi I."/>
            <person name="Nakamura K."/>
            <person name="Hayashi T."/>
            <person name="Katayama T."/>
            <person name="Uemura T."/>
            <person name="Hattori Y."/>
        </authorList>
    </citation>
    <scope>NUCLEOTIDE SEQUENCE [LARGE SCALE GENOMIC DNA]</scope>
    <source>
        <strain evidence="4 5">SC-9</strain>
    </source>
</reference>
<evidence type="ECO:0000259" key="3">
    <source>
        <dbReference type="Pfam" id="PF05004"/>
    </source>
</evidence>
<feature type="domain" description="Interferon-related developmental regulator N-terminal" evidence="3">
    <location>
        <begin position="47"/>
        <end position="331"/>
    </location>
</feature>
<accession>A0AAV5QW47</accession>
<comment type="caution">
    <text evidence="4">The sequence shown here is derived from an EMBL/GenBank/DDBJ whole genome shotgun (WGS) entry which is preliminary data.</text>
</comment>
<dbReference type="Pfam" id="PF05004">
    <property type="entry name" value="IFRD"/>
    <property type="match status" value="1"/>
</dbReference>
<dbReference type="GeneID" id="90076924"/>
<evidence type="ECO:0000313" key="4">
    <source>
        <dbReference type="EMBL" id="GMM38936.1"/>
    </source>
</evidence>
<gene>
    <name evidence="4" type="ORF">DASC09_062750</name>
</gene>
<dbReference type="RefSeq" id="XP_064855931.1">
    <property type="nucleotide sequence ID" value="XM_064999859.1"/>
</dbReference>
<dbReference type="InterPro" id="IPR007701">
    <property type="entry name" value="Interferon-rel_develop_reg_N"/>
</dbReference>
<dbReference type="Proteomes" id="UP001360560">
    <property type="component" value="Unassembled WGS sequence"/>
</dbReference>
<dbReference type="PANTHER" id="PTHR12354">
    <property type="entry name" value="INTERFERON-RELATED DEVELOPMENTAL REGULATOR"/>
    <property type="match status" value="1"/>
</dbReference>